<keyword evidence="3" id="KW-1185">Reference proteome</keyword>
<accession>A0ABU6MH08</accession>
<evidence type="ECO:0000313" key="2">
    <source>
        <dbReference type="EMBL" id="MED1203963.1"/>
    </source>
</evidence>
<gene>
    <name evidence="2" type="ORF">P4T90_12955</name>
</gene>
<evidence type="ECO:0000256" key="1">
    <source>
        <dbReference type="SAM" id="MobiDB-lite"/>
    </source>
</evidence>
<protein>
    <submittedName>
        <fullName evidence="2">Uncharacterized protein</fullName>
    </submittedName>
</protein>
<evidence type="ECO:0000313" key="3">
    <source>
        <dbReference type="Proteomes" id="UP001341444"/>
    </source>
</evidence>
<feature type="compositionally biased region" description="Polar residues" evidence="1">
    <location>
        <begin position="47"/>
        <end position="61"/>
    </location>
</feature>
<reference evidence="2 3" key="1">
    <citation type="submission" date="2023-03" db="EMBL/GenBank/DDBJ databases">
        <title>Bacillus Genome Sequencing.</title>
        <authorList>
            <person name="Dunlap C."/>
        </authorList>
    </citation>
    <scope>NUCLEOTIDE SEQUENCE [LARGE SCALE GENOMIC DNA]</scope>
    <source>
        <strain evidence="2 3">B-23453</strain>
    </source>
</reference>
<proteinExistence type="predicted"/>
<dbReference type="EMBL" id="JARMAB010000019">
    <property type="protein sequence ID" value="MED1203963.1"/>
    <property type="molecule type" value="Genomic_DNA"/>
</dbReference>
<sequence>MSNNGNKVIHVDKLVIHAKQVEIIQENNHSPIPERRNPWGAFWGGQRRNTAEQNSNDNNVE</sequence>
<dbReference type="RefSeq" id="WP_066264247.1">
    <property type="nucleotide sequence ID" value="NZ_JARMAB010000019.1"/>
</dbReference>
<dbReference type="Proteomes" id="UP001341444">
    <property type="component" value="Unassembled WGS sequence"/>
</dbReference>
<organism evidence="2 3">
    <name type="scientific">Heyndrickxia acidicola</name>
    <dbReference type="NCBI Taxonomy" id="209389"/>
    <lineage>
        <taxon>Bacteria</taxon>
        <taxon>Bacillati</taxon>
        <taxon>Bacillota</taxon>
        <taxon>Bacilli</taxon>
        <taxon>Bacillales</taxon>
        <taxon>Bacillaceae</taxon>
        <taxon>Heyndrickxia</taxon>
    </lineage>
</organism>
<feature type="region of interest" description="Disordered" evidence="1">
    <location>
        <begin position="27"/>
        <end position="61"/>
    </location>
</feature>
<name>A0ABU6MH08_9BACI</name>
<comment type="caution">
    <text evidence="2">The sequence shown here is derived from an EMBL/GenBank/DDBJ whole genome shotgun (WGS) entry which is preliminary data.</text>
</comment>